<dbReference type="SUPFAM" id="SSF52218">
    <property type="entry name" value="Flavoproteins"/>
    <property type="match status" value="1"/>
</dbReference>
<evidence type="ECO:0000256" key="2">
    <source>
        <dbReference type="ARBA" id="ARBA00022630"/>
    </source>
</evidence>
<sequence length="151" mass="17115">MTSLQILVGTTSGNTEYLADHAAELIKQQLQIEVELHYEPDLSELDQSQPWLVFIASHGAGDYADSMLDFYDQIQQITELKSFPYAIVAIGESCYDTYCAAGRDLDKRLAQLGAHRLCQGLEIDMLEDDPEQAVEQWLPNWIEALRSYTQK</sequence>
<evidence type="ECO:0000313" key="6">
    <source>
        <dbReference type="EMBL" id="RUO45680.1"/>
    </source>
</evidence>
<gene>
    <name evidence="6" type="ORF">CWE23_06755</name>
</gene>
<keyword evidence="3" id="KW-0288">FMN</keyword>
<evidence type="ECO:0000256" key="4">
    <source>
        <dbReference type="ARBA" id="ARBA00022982"/>
    </source>
</evidence>
<keyword evidence="2" id="KW-0285">Flavoprotein</keyword>
<dbReference type="InterPro" id="IPR008254">
    <property type="entry name" value="Flavodoxin/NO_synth"/>
</dbReference>
<feature type="domain" description="Flavodoxin-like" evidence="5">
    <location>
        <begin position="4"/>
        <end position="146"/>
    </location>
</feature>
<evidence type="ECO:0000256" key="3">
    <source>
        <dbReference type="ARBA" id="ARBA00022643"/>
    </source>
</evidence>
<dbReference type="InterPro" id="IPR029039">
    <property type="entry name" value="Flavoprotein-like_sf"/>
</dbReference>
<dbReference type="GO" id="GO:0005829">
    <property type="term" value="C:cytosol"/>
    <property type="evidence" value="ECO:0007669"/>
    <property type="project" value="TreeGrafter"/>
</dbReference>
<keyword evidence="7" id="KW-1185">Reference proteome</keyword>
<protein>
    <submittedName>
        <fullName evidence="6">Flavodoxin</fullName>
    </submittedName>
</protein>
<dbReference type="InterPro" id="IPR001094">
    <property type="entry name" value="Flavdoxin-like"/>
</dbReference>
<dbReference type="Pfam" id="PF00258">
    <property type="entry name" value="Flavodoxin_1"/>
    <property type="match status" value="1"/>
</dbReference>
<dbReference type="GO" id="GO:0050660">
    <property type="term" value="F:flavin adenine dinucleotide binding"/>
    <property type="evidence" value="ECO:0007669"/>
    <property type="project" value="TreeGrafter"/>
</dbReference>
<name>A0AA94EIG1_9GAMM</name>
<evidence type="ECO:0000256" key="1">
    <source>
        <dbReference type="ARBA" id="ARBA00001917"/>
    </source>
</evidence>
<dbReference type="PANTHER" id="PTHR19384">
    <property type="entry name" value="NITRIC OXIDE SYNTHASE-RELATED"/>
    <property type="match status" value="1"/>
</dbReference>
<evidence type="ECO:0000313" key="7">
    <source>
        <dbReference type="Proteomes" id="UP000286680"/>
    </source>
</evidence>
<comment type="caution">
    <text evidence="6">The sequence shown here is derived from an EMBL/GenBank/DDBJ whole genome shotgun (WGS) entry which is preliminary data.</text>
</comment>
<evidence type="ECO:0000259" key="5">
    <source>
        <dbReference type="PROSITE" id="PS50902"/>
    </source>
</evidence>
<keyword evidence="4" id="KW-0249">Electron transport</keyword>
<dbReference type="PRINTS" id="PR00369">
    <property type="entry name" value="FLAVODOXIN"/>
</dbReference>
<dbReference type="Proteomes" id="UP000286680">
    <property type="component" value="Unassembled WGS sequence"/>
</dbReference>
<dbReference type="GO" id="GO:0016491">
    <property type="term" value="F:oxidoreductase activity"/>
    <property type="evidence" value="ECO:0007669"/>
    <property type="project" value="TreeGrafter"/>
</dbReference>
<dbReference type="Gene3D" id="3.40.50.360">
    <property type="match status" value="1"/>
</dbReference>
<dbReference type="AlphaFoldDB" id="A0AA94EIG1"/>
<dbReference type="EMBL" id="PIPS01000001">
    <property type="protein sequence ID" value="RUO45680.1"/>
    <property type="molecule type" value="Genomic_DNA"/>
</dbReference>
<reference evidence="7" key="1">
    <citation type="journal article" date="2018" name="Front. Microbiol.">
        <title>Genome-Based Analysis Reveals the Taxonomy and Diversity of the Family Idiomarinaceae.</title>
        <authorList>
            <person name="Liu Y."/>
            <person name="Lai Q."/>
            <person name="Shao Z."/>
        </authorList>
    </citation>
    <scope>NUCLEOTIDE SEQUENCE [LARGE SCALE GENOMIC DNA]</scope>
    <source>
        <strain evidence="7">SN-14</strain>
    </source>
</reference>
<dbReference type="GO" id="GO:0010181">
    <property type="term" value="F:FMN binding"/>
    <property type="evidence" value="ECO:0007669"/>
    <property type="project" value="InterPro"/>
</dbReference>
<proteinExistence type="predicted"/>
<dbReference type="RefSeq" id="WP_126819807.1">
    <property type="nucleotide sequence ID" value="NZ_PIPS01000001.1"/>
</dbReference>
<accession>A0AA94EIG1</accession>
<comment type="cofactor">
    <cofactor evidence="1">
        <name>FMN</name>
        <dbReference type="ChEBI" id="CHEBI:58210"/>
    </cofactor>
</comment>
<keyword evidence="4" id="KW-0813">Transport</keyword>
<dbReference type="PANTHER" id="PTHR19384:SF128">
    <property type="entry name" value="NADPH OXIDOREDUCTASE A"/>
    <property type="match status" value="1"/>
</dbReference>
<organism evidence="6 7">
    <name type="scientific">Idiomarina aquatica</name>
    <dbReference type="NCBI Taxonomy" id="1327752"/>
    <lineage>
        <taxon>Bacteria</taxon>
        <taxon>Pseudomonadati</taxon>
        <taxon>Pseudomonadota</taxon>
        <taxon>Gammaproteobacteria</taxon>
        <taxon>Alteromonadales</taxon>
        <taxon>Idiomarinaceae</taxon>
        <taxon>Idiomarina</taxon>
    </lineage>
</organism>
<dbReference type="PROSITE" id="PS50902">
    <property type="entry name" value="FLAVODOXIN_LIKE"/>
    <property type="match status" value="1"/>
</dbReference>